<evidence type="ECO:0000313" key="4">
    <source>
        <dbReference type="EMBL" id="KAA3680849.1"/>
    </source>
</evidence>
<dbReference type="AlphaFoldDB" id="A0A5J4NZ66"/>
<dbReference type="PANTHER" id="PTHR24124">
    <property type="entry name" value="ANKYRIN REPEAT FAMILY A"/>
    <property type="match status" value="1"/>
</dbReference>
<protein>
    <submittedName>
        <fullName evidence="4">Uncharacterized protein</fullName>
    </submittedName>
</protein>
<gene>
    <name evidence="4" type="ORF">DEA37_0009754</name>
</gene>
<comment type="caution">
    <text evidence="4">The sequence shown here is derived from an EMBL/GenBank/DDBJ whole genome shotgun (WGS) entry which is preliminary data.</text>
</comment>
<dbReference type="SMART" id="SM00248">
    <property type="entry name" value="ANK"/>
    <property type="match status" value="2"/>
</dbReference>
<keyword evidence="2 3" id="KW-0040">ANK repeat</keyword>
<dbReference type="SUPFAM" id="SSF48403">
    <property type="entry name" value="Ankyrin repeat"/>
    <property type="match status" value="1"/>
</dbReference>
<keyword evidence="1" id="KW-0677">Repeat</keyword>
<dbReference type="PANTHER" id="PTHR24124:SF14">
    <property type="entry name" value="CHROMOSOME UNDETERMINED SCAFFOLD_25, WHOLE GENOME SHOTGUN SEQUENCE"/>
    <property type="match status" value="1"/>
</dbReference>
<dbReference type="Proteomes" id="UP000324629">
    <property type="component" value="Unassembled WGS sequence"/>
</dbReference>
<evidence type="ECO:0000313" key="5">
    <source>
        <dbReference type="Proteomes" id="UP000324629"/>
    </source>
</evidence>
<dbReference type="PROSITE" id="PS50297">
    <property type="entry name" value="ANK_REP_REGION"/>
    <property type="match status" value="2"/>
</dbReference>
<proteinExistence type="predicted"/>
<dbReference type="EMBL" id="QNGE01000338">
    <property type="protein sequence ID" value="KAA3680849.1"/>
    <property type="molecule type" value="Genomic_DNA"/>
</dbReference>
<evidence type="ECO:0000256" key="3">
    <source>
        <dbReference type="PROSITE-ProRule" id="PRU00023"/>
    </source>
</evidence>
<reference evidence="4 5" key="1">
    <citation type="journal article" date="2019" name="Gigascience">
        <title>Whole-genome sequence of the oriental lung fluke Paragonimus westermani.</title>
        <authorList>
            <person name="Oey H."/>
            <person name="Zakrzewski M."/>
            <person name="Narain K."/>
            <person name="Devi K.R."/>
            <person name="Agatsuma T."/>
            <person name="Nawaratna S."/>
            <person name="Gobert G.N."/>
            <person name="Jones M.K."/>
            <person name="Ragan M.A."/>
            <person name="McManus D.P."/>
            <person name="Krause L."/>
        </authorList>
    </citation>
    <scope>NUCLEOTIDE SEQUENCE [LARGE SCALE GENOMIC DNA]</scope>
    <source>
        <strain evidence="4 5">IND2009</strain>
    </source>
</reference>
<name>A0A5J4NZ66_9TREM</name>
<dbReference type="GO" id="GO:0010468">
    <property type="term" value="P:regulation of gene expression"/>
    <property type="evidence" value="ECO:0007669"/>
    <property type="project" value="TreeGrafter"/>
</dbReference>
<dbReference type="GO" id="GO:0005634">
    <property type="term" value="C:nucleus"/>
    <property type="evidence" value="ECO:0007669"/>
    <property type="project" value="TreeGrafter"/>
</dbReference>
<feature type="repeat" description="ANK" evidence="3">
    <location>
        <begin position="56"/>
        <end position="88"/>
    </location>
</feature>
<dbReference type="PROSITE" id="PS50088">
    <property type="entry name" value="ANK_REPEAT"/>
    <property type="match status" value="2"/>
</dbReference>
<dbReference type="Pfam" id="PF12796">
    <property type="entry name" value="Ank_2"/>
    <property type="match status" value="1"/>
</dbReference>
<sequence>MLAFVFQLNPPININAKCESGNTALYVAVAQNNLVLAKLLLDDGGALVDITNTNCDAATPLHMAALFGYSGMVNLLVEDSARLDIRTISDHRDGLTASELAQFTENERLSAQLCKLATDVAAPFVNDQTFNHLLVRQTILDGVRKNFNSAQPEIKYKYNTKVKPKKSMV</sequence>
<dbReference type="Gene3D" id="1.25.40.20">
    <property type="entry name" value="Ankyrin repeat-containing domain"/>
    <property type="match status" value="1"/>
</dbReference>
<keyword evidence="5" id="KW-1185">Reference proteome</keyword>
<dbReference type="InterPro" id="IPR002110">
    <property type="entry name" value="Ankyrin_rpt"/>
</dbReference>
<evidence type="ECO:0000256" key="2">
    <source>
        <dbReference type="ARBA" id="ARBA00023043"/>
    </source>
</evidence>
<accession>A0A5J4NZ66</accession>
<dbReference type="InterPro" id="IPR036770">
    <property type="entry name" value="Ankyrin_rpt-contain_sf"/>
</dbReference>
<organism evidence="4 5">
    <name type="scientific">Paragonimus westermani</name>
    <dbReference type="NCBI Taxonomy" id="34504"/>
    <lineage>
        <taxon>Eukaryota</taxon>
        <taxon>Metazoa</taxon>
        <taxon>Spiralia</taxon>
        <taxon>Lophotrochozoa</taxon>
        <taxon>Platyhelminthes</taxon>
        <taxon>Trematoda</taxon>
        <taxon>Digenea</taxon>
        <taxon>Plagiorchiida</taxon>
        <taxon>Troglotremata</taxon>
        <taxon>Troglotrematidae</taxon>
        <taxon>Paragonimus</taxon>
    </lineage>
</organism>
<feature type="repeat" description="ANK" evidence="3">
    <location>
        <begin position="20"/>
        <end position="44"/>
    </location>
</feature>
<evidence type="ECO:0000256" key="1">
    <source>
        <dbReference type="ARBA" id="ARBA00022737"/>
    </source>
</evidence>